<keyword evidence="11" id="KW-1185">Reference proteome</keyword>
<keyword evidence="5 9" id="KW-1133">Transmembrane helix</keyword>
<evidence type="ECO:0008006" key="12">
    <source>
        <dbReference type="Google" id="ProtNLM"/>
    </source>
</evidence>
<keyword evidence="8" id="KW-0407">Ion channel</keyword>
<evidence type="ECO:0000256" key="7">
    <source>
        <dbReference type="ARBA" id="ARBA00023136"/>
    </source>
</evidence>
<feature type="transmembrane region" description="Helical" evidence="9">
    <location>
        <begin position="181"/>
        <end position="201"/>
    </location>
</feature>
<dbReference type="Proteomes" id="UP001454036">
    <property type="component" value="Unassembled WGS sequence"/>
</dbReference>
<dbReference type="EMBL" id="BAABME010003190">
    <property type="protein sequence ID" value="GAA0157805.1"/>
    <property type="molecule type" value="Genomic_DNA"/>
</dbReference>
<evidence type="ECO:0000256" key="5">
    <source>
        <dbReference type="ARBA" id="ARBA00022989"/>
    </source>
</evidence>
<keyword evidence="4 9" id="KW-0812">Transmembrane</keyword>
<evidence type="ECO:0000256" key="8">
    <source>
        <dbReference type="ARBA" id="ARBA00023303"/>
    </source>
</evidence>
<dbReference type="PANTHER" id="PTHR31086">
    <property type="entry name" value="ALUMINUM-ACTIVATED MALATE TRANSPORTER 10"/>
    <property type="match status" value="1"/>
</dbReference>
<feature type="transmembrane region" description="Helical" evidence="9">
    <location>
        <begin position="213"/>
        <end position="235"/>
    </location>
</feature>
<dbReference type="GO" id="GO:0015743">
    <property type="term" value="P:malate transport"/>
    <property type="evidence" value="ECO:0007669"/>
    <property type="project" value="InterPro"/>
</dbReference>
<proteinExistence type="inferred from homology"/>
<dbReference type="GO" id="GO:0034220">
    <property type="term" value="P:monoatomic ion transmembrane transport"/>
    <property type="evidence" value="ECO:0007669"/>
    <property type="project" value="UniProtKB-KW"/>
</dbReference>
<evidence type="ECO:0000313" key="10">
    <source>
        <dbReference type="EMBL" id="GAA0157805.1"/>
    </source>
</evidence>
<feature type="transmembrane region" description="Helical" evidence="9">
    <location>
        <begin position="72"/>
        <end position="91"/>
    </location>
</feature>
<name>A0AAV3Q586_LITER</name>
<comment type="similarity">
    <text evidence="2">Belongs to the aromatic acid exporter (TC 2.A.85) family.</text>
</comment>
<feature type="transmembrane region" description="Helical" evidence="9">
    <location>
        <begin position="129"/>
        <end position="149"/>
    </location>
</feature>
<evidence type="ECO:0000256" key="9">
    <source>
        <dbReference type="SAM" id="Phobius"/>
    </source>
</evidence>
<dbReference type="Pfam" id="PF11744">
    <property type="entry name" value="ALMT"/>
    <property type="match status" value="1"/>
</dbReference>
<keyword evidence="7 9" id="KW-0472">Membrane</keyword>
<evidence type="ECO:0000256" key="2">
    <source>
        <dbReference type="ARBA" id="ARBA00007079"/>
    </source>
</evidence>
<protein>
    <recommendedName>
        <fullName evidence="12">Aluminum-activated malate transporter</fullName>
    </recommendedName>
</protein>
<feature type="transmembrane region" description="Helical" evidence="9">
    <location>
        <begin position="97"/>
        <end position="117"/>
    </location>
</feature>
<dbReference type="AlphaFoldDB" id="A0AAV3Q586"/>
<organism evidence="10 11">
    <name type="scientific">Lithospermum erythrorhizon</name>
    <name type="common">Purple gromwell</name>
    <name type="synonym">Lithospermum officinale var. erythrorhizon</name>
    <dbReference type="NCBI Taxonomy" id="34254"/>
    <lineage>
        <taxon>Eukaryota</taxon>
        <taxon>Viridiplantae</taxon>
        <taxon>Streptophyta</taxon>
        <taxon>Embryophyta</taxon>
        <taxon>Tracheophyta</taxon>
        <taxon>Spermatophyta</taxon>
        <taxon>Magnoliopsida</taxon>
        <taxon>eudicotyledons</taxon>
        <taxon>Gunneridae</taxon>
        <taxon>Pentapetalae</taxon>
        <taxon>asterids</taxon>
        <taxon>lamiids</taxon>
        <taxon>Boraginales</taxon>
        <taxon>Boraginaceae</taxon>
        <taxon>Boraginoideae</taxon>
        <taxon>Lithospermeae</taxon>
        <taxon>Lithospermum</taxon>
    </lineage>
</organism>
<evidence type="ECO:0000256" key="1">
    <source>
        <dbReference type="ARBA" id="ARBA00004141"/>
    </source>
</evidence>
<comment type="caution">
    <text evidence="10">The sequence shown here is derived from an EMBL/GenBank/DDBJ whole genome shotgun (WGS) entry which is preliminary data.</text>
</comment>
<keyword evidence="3" id="KW-0813">Transport</keyword>
<dbReference type="InterPro" id="IPR020966">
    <property type="entry name" value="ALMT"/>
</dbReference>
<evidence type="ECO:0000313" key="11">
    <source>
        <dbReference type="Proteomes" id="UP001454036"/>
    </source>
</evidence>
<evidence type="ECO:0000256" key="6">
    <source>
        <dbReference type="ARBA" id="ARBA00023065"/>
    </source>
</evidence>
<accession>A0AAV3Q586</accession>
<reference evidence="10 11" key="1">
    <citation type="submission" date="2024-01" db="EMBL/GenBank/DDBJ databases">
        <title>The complete chloroplast genome sequence of Lithospermum erythrorhizon: insights into the phylogenetic relationship among Boraginaceae species and the maternal lineages of purple gromwells.</title>
        <authorList>
            <person name="Okada T."/>
            <person name="Watanabe K."/>
        </authorList>
    </citation>
    <scope>NUCLEOTIDE SEQUENCE [LARGE SCALE GENOMIC DNA]</scope>
</reference>
<sequence length="481" mass="54085">MAHFREDANHLEWRITASADDGISDDIQALSQPSSGWKPWLVLESFIKRSFSRIWKFFEKAWSVAVDDPKKVIHCLKVGFALTVVSLFYYMRPLYDGVGGTAMWAVLTVVVAFEYYVGATLAKSLNRVTGTFLAGFLAVGVHWVASQFGGDIEPIISDISVFLLGSLATFSRFIPTVKARFDYGAMVFVLTFTLISVSGYRVEKLFEMARERLLTIVIGTCFCILISMLVVPAWAGDQLHALITLNMDKLAKSLECCITKYCDNLDETITTKSDNYSAKDVLAYRCVLNTKASEESLANFARWEPGHGSFKFQHPWKQYLKIGAAMRSFAYCIEALNSCDENQDSGHMMNTIGKIYFNLSSSSSGILRELARSIKTMTKSSKMDVLVEQMNYSVEELRDFLNHVPGFSNTETERKCLENEQNKASQNVVSLLEVIPIVSYASLLIEIASRIEDIIFVVQELAHMAEFKTEDDDNKATQNQH</sequence>
<comment type="subcellular location">
    <subcellularLocation>
        <location evidence="1">Membrane</location>
        <topology evidence="1">Multi-pass membrane protein</topology>
    </subcellularLocation>
</comment>
<evidence type="ECO:0000256" key="3">
    <source>
        <dbReference type="ARBA" id="ARBA00022448"/>
    </source>
</evidence>
<gene>
    <name evidence="10" type="ORF">LIER_14990</name>
</gene>
<evidence type="ECO:0000256" key="4">
    <source>
        <dbReference type="ARBA" id="ARBA00022692"/>
    </source>
</evidence>
<dbReference type="GO" id="GO:0016020">
    <property type="term" value="C:membrane"/>
    <property type="evidence" value="ECO:0007669"/>
    <property type="project" value="UniProtKB-SubCell"/>
</dbReference>
<keyword evidence="6" id="KW-0406">Ion transport</keyword>